<dbReference type="PANTHER" id="PTHR45725:SF1">
    <property type="entry name" value="DISHEVELLED ASSOCIATED ACTIVATOR OF MORPHOGENESIS, ISOFORM D"/>
    <property type="match status" value="1"/>
</dbReference>
<evidence type="ECO:0000256" key="3">
    <source>
        <dbReference type="ARBA" id="ARBA00022771"/>
    </source>
</evidence>
<evidence type="ECO:0000256" key="1">
    <source>
        <dbReference type="ARBA" id="ARBA00022723"/>
    </source>
</evidence>
<dbReference type="Proteomes" id="UP001497392">
    <property type="component" value="Unassembled WGS sequence"/>
</dbReference>
<feature type="compositionally biased region" description="Polar residues" evidence="6">
    <location>
        <begin position="700"/>
        <end position="712"/>
    </location>
</feature>
<keyword evidence="1" id="KW-0479">Metal-binding</keyword>
<feature type="region of interest" description="Disordered" evidence="6">
    <location>
        <begin position="176"/>
        <end position="210"/>
    </location>
</feature>
<feature type="compositionally biased region" description="Polar residues" evidence="6">
    <location>
        <begin position="128"/>
        <end position="153"/>
    </location>
</feature>
<dbReference type="InterPro" id="IPR051425">
    <property type="entry name" value="Formin_Homology"/>
</dbReference>
<feature type="region of interest" description="Disordered" evidence="6">
    <location>
        <begin position="371"/>
        <end position="558"/>
    </location>
</feature>
<evidence type="ECO:0000313" key="8">
    <source>
        <dbReference type="EMBL" id="CAL5227130.1"/>
    </source>
</evidence>
<evidence type="ECO:0000313" key="9">
    <source>
        <dbReference type="Proteomes" id="UP001497392"/>
    </source>
</evidence>
<accession>A0ABP1G734</accession>
<organism evidence="8 9">
    <name type="scientific">Coccomyxa viridis</name>
    <dbReference type="NCBI Taxonomy" id="1274662"/>
    <lineage>
        <taxon>Eukaryota</taxon>
        <taxon>Viridiplantae</taxon>
        <taxon>Chlorophyta</taxon>
        <taxon>core chlorophytes</taxon>
        <taxon>Trebouxiophyceae</taxon>
        <taxon>Trebouxiophyceae incertae sedis</taxon>
        <taxon>Coccomyxaceae</taxon>
        <taxon>Coccomyxa</taxon>
    </lineage>
</organism>
<dbReference type="PROSITE" id="PS01359">
    <property type="entry name" value="ZF_PHD_1"/>
    <property type="match status" value="1"/>
</dbReference>
<dbReference type="InterPro" id="IPR019787">
    <property type="entry name" value="Znf_PHD-finger"/>
</dbReference>
<evidence type="ECO:0000256" key="5">
    <source>
        <dbReference type="PROSITE-ProRule" id="PRU00146"/>
    </source>
</evidence>
<dbReference type="InterPro" id="IPR055197">
    <property type="entry name" value="PHDvar_NSD"/>
</dbReference>
<feature type="compositionally biased region" description="Basic and acidic residues" evidence="6">
    <location>
        <begin position="1013"/>
        <end position="1032"/>
    </location>
</feature>
<dbReference type="Gene3D" id="3.30.40.10">
    <property type="entry name" value="Zinc/RING finger domain, C3HC4 (zinc finger)"/>
    <property type="match status" value="2"/>
</dbReference>
<dbReference type="SMART" id="SM00249">
    <property type="entry name" value="PHD"/>
    <property type="match status" value="3"/>
</dbReference>
<evidence type="ECO:0000256" key="2">
    <source>
        <dbReference type="ARBA" id="ARBA00022737"/>
    </source>
</evidence>
<feature type="compositionally biased region" description="Low complexity" evidence="6">
    <location>
        <begin position="528"/>
        <end position="546"/>
    </location>
</feature>
<keyword evidence="3 5" id="KW-0863">Zinc-finger</keyword>
<feature type="region of interest" description="Disordered" evidence="6">
    <location>
        <begin position="116"/>
        <end position="157"/>
    </location>
</feature>
<dbReference type="InterPro" id="IPR013083">
    <property type="entry name" value="Znf_RING/FYVE/PHD"/>
</dbReference>
<dbReference type="InterPro" id="IPR011011">
    <property type="entry name" value="Znf_FYVE_PHD"/>
</dbReference>
<gene>
    <name evidence="8" type="primary">g10040</name>
    <name evidence="8" type="ORF">VP750_LOCUS9036</name>
</gene>
<feature type="compositionally biased region" description="Basic residues" evidence="6">
    <location>
        <begin position="389"/>
        <end position="399"/>
    </location>
</feature>
<feature type="region of interest" description="Disordered" evidence="6">
    <location>
        <begin position="988"/>
        <end position="1101"/>
    </location>
</feature>
<evidence type="ECO:0000259" key="7">
    <source>
        <dbReference type="PROSITE" id="PS50016"/>
    </source>
</evidence>
<comment type="caution">
    <text evidence="8">The sequence shown here is derived from an EMBL/GenBank/DDBJ whole genome shotgun (WGS) entry which is preliminary data.</text>
</comment>
<dbReference type="CDD" id="cd15565">
    <property type="entry name" value="PHD2_NSD"/>
    <property type="match status" value="1"/>
</dbReference>
<sequence>MAGYHTVELTDLDWQRQAPDLDPGSFLVTTDGSNRLDPHGQTVVFVKEGFWAQQDLVGLLREEPRWTSGLLRRWQQLHFTNLKRFSRFGAPTTERLGLVEVCKIVGATYHKRLLPTPASVSQRERPGTANTAADSAQTTQNITTPPATPQQRTIPEPEALGSRPQFEAQQDIWASPVAPPASAPSPLAEATPEDPPAEAPEPPLQHTDSDAEEGINVDVNVKAPRGIFFVRLTLQRAGINSYAQLPVTTTVDYFTDSGCGDWLIPKTRYDESLRLNWRRGKRFKMWWEAPDTPGIGTWWTGTVLGRVQRDRFDPRRSSPWEALHVKWDSGDQETCVSMWEIEKDEGQWLTLPEEAETLSEDGAWEADWHSDHEVEDAGESSEASDPGRRPRRQRRRRRVVLPGEVEREQHLRDPKRRRQGSRLQSSSAGAADVDMLTSMEALSAPPEDLDPPTEGPPEEVPARPVAASARVARPEPSIRQPAGLTGAPVLPQRVQQRGPALPPRQKPAAGPSQAPQYNAPTSSGVQQASKAASIASARPSIPSLSRQPPPVQPAAVPVQPAAAPVRPAVVQSNGPFQPAVAAASVTPAAASTTPATATAAAPQQPQLGPEQLATLHAIARNPALQAIAAQPDRVLSDQLLVALLSQAFGQPTAQAQPAAQPQPAAQSRPAQQAQPAAQGVPASQLQPPEQVIAQFWPNSQQGQPVAQGQHNGQLAPARKPFRIHPAPIRRKKPASVSEQLRGRQAIFHTAPALVEQQSADSLQSGCLPTHRTLKSPGKKTVDWNSSFCSRCGEDGDVMGCDGTCLRSFHKGCLTERELPAADASADAKWYCPECRVGKGVCSICREVGLVQQDIYKCKMGSCGHYMHHKCLKAIEAAGQYLKIFKEVPNAARTGMGELVYTCPSHFCQVCHISGDAMKMMRCWRCPQAYHSRCLPKAARRLNSKNIECEACGLVRAGREQAMAAMSCAADTAGAMLHGQCAPEAELRDAPQMPPSAAHQAMQGAWNSQLAVADEDKPKQQQEAKADKAEDKSSQSSQQEPELSSRETSASDLESDTGNESDYAPKLPKTSSVKQRKGTSAPVKRALRSAKQSQRTLRSART</sequence>
<evidence type="ECO:0000256" key="6">
    <source>
        <dbReference type="SAM" id="MobiDB-lite"/>
    </source>
</evidence>
<name>A0ABP1G734_9CHLO</name>
<dbReference type="Pfam" id="PF00628">
    <property type="entry name" value="PHD"/>
    <property type="match status" value="1"/>
</dbReference>
<feature type="region of interest" description="Disordered" evidence="6">
    <location>
        <begin position="700"/>
        <end position="724"/>
    </location>
</feature>
<dbReference type="EMBL" id="CAXHTA020000017">
    <property type="protein sequence ID" value="CAL5227130.1"/>
    <property type="molecule type" value="Genomic_DNA"/>
</dbReference>
<dbReference type="InterPro" id="IPR001841">
    <property type="entry name" value="Znf_RING"/>
</dbReference>
<feature type="compositionally biased region" description="Polar residues" evidence="6">
    <location>
        <begin position="1089"/>
        <end position="1101"/>
    </location>
</feature>
<feature type="domain" description="PHD-type" evidence="7">
    <location>
        <begin position="785"/>
        <end position="837"/>
    </location>
</feature>
<dbReference type="InterPro" id="IPR001965">
    <property type="entry name" value="Znf_PHD"/>
</dbReference>
<feature type="compositionally biased region" description="Low complexity" evidence="6">
    <location>
        <begin position="462"/>
        <end position="477"/>
    </location>
</feature>
<dbReference type="Gene3D" id="2.30.30.1040">
    <property type="match status" value="1"/>
</dbReference>
<dbReference type="InterPro" id="IPR019786">
    <property type="entry name" value="Zinc_finger_PHD-type_CS"/>
</dbReference>
<evidence type="ECO:0000256" key="4">
    <source>
        <dbReference type="ARBA" id="ARBA00022833"/>
    </source>
</evidence>
<dbReference type="SMART" id="SM00184">
    <property type="entry name" value="RING"/>
    <property type="match status" value="3"/>
</dbReference>
<dbReference type="InterPro" id="IPR057451">
    <property type="entry name" value="BRWD/PHIP_AD"/>
</dbReference>
<feature type="compositionally biased region" description="Polar residues" evidence="6">
    <location>
        <begin position="513"/>
        <end position="527"/>
    </location>
</feature>
<dbReference type="Pfam" id="PF25313">
    <property type="entry name" value="BRWD_AD"/>
    <property type="match status" value="1"/>
</dbReference>
<feature type="compositionally biased region" description="Low complexity" evidence="6">
    <location>
        <begin position="421"/>
        <end position="431"/>
    </location>
</feature>
<dbReference type="CDD" id="cd15566">
    <property type="entry name" value="PHD3_NSD"/>
    <property type="match status" value="1"/>
</dbReference>
<dbReference type="InterPro" id="IPR055198">
    <property type="entry name" value="NSD_PHD"/>
</dbReference>
<keyword evidence="2" id="KW-0677">Repeat</keyword>
<keyword evidence="9" id="KW-1185">Reference proteome</keyword>
<proteinExistence type="predicted"/>
<dbReference type="PANTHER" id="PTHR45725">
    <property type="entry name" value="FORMIN HOMOLOGY 2 FAMILY MEMBER"/>
    <property type="match status" value="1"/>
</dbReference>
<reference evidence="8 9" key="1">
    <citation type="submission" date="2024-06" db="EMBL/GenBank/DDBJ databases">
        <authorList>
            <person name="Kraege A."/>
            <person name="Thomma B."/>
        </authorList>
    </citation>
    <scope>NUCLEOTIDE SEQUENCE [LARGE SCALE GENOMIC DNA]</scope>
</reference>
<keyword evidence="4" id="KW-0862">Zinc</keyword>
<protein>
    <submittedName>
        <fullName evidence="8">G10040 protein</fullName>
    </submittedName>
</protein>
<dbReference type="Pfam" id="PF22908">
    <property type="entry name" value="PHD_NSD"/>
    <property type="match status" value="1"/>
</dbReference>
<dbReference type="SUPFAM" id="SSF57903">
    <property type="entry name" value="FYVE/PHD zinc finger"/>
    <property type="match status" value="1"/>
</dbReference>
<dbReference type="PROSITE" id="PS50016">
    <property type="entry name" value="ZF_PHD_2"/>
    <property type="match status" value="1"/>
</dbReference>
<dbReference type="Pfam" id="PF23004">
    <property type="entry name" value="PHDvar_NSD"/>
    <property type="match status" value="1"/>
</dbReference>
<feature type="region of interest" description="Disordered" evidence="6">
    <location>
        <begin position="653"/>
        <end position="684"/>
    </location>
</feature>